<feature type="compositionally biased region" description="Pro residues" evidence="2">
    <location>
        <begin position="146"/>
        <end position="176"/>
    </location>
</feature>
<organism evidence="4 5">
    <name type="scientific">Rhizophlyctis rosea</name>
    <dbReference type="NCBI Taxonomy" id="64517"/>
    <lineage>
        <taxon>Eukaryota</taxon>
        <taxon>Fungi</taxon>
        <taxon>Fungi incertae sedis</taxon>
        <taxon>Chytridiomycota</taxon>
        <taxon>Chytridiomycota incertae sedis</taxon>
        <taxon>Chytridiomycetes</taxon>
        <taxon>Rhizophlyctidales</taxon>
        <taxon>Rhizophlyctidaceae</taxon>
        <taxon>Rhizophlyctis</taxon>
    </lineage>
</organism>
<evidence type="ECO:0000259" key="3">
    <source>
        <dbReference type="PROSITE" id="PS51444"/>
    </source>
</evidence>
<dbReference type="Proteomes" id="UP001212841">
    <property type="component" value="Unassembled WGS sequence"/>
</dbReference>
<comment type="caution">
    <text evidence="4">The sequence shown here is derived from an EMBL/GenBank/DDBJ whole genome shotgun (WGS) entry which is preliminary data.</text>
</comment>
<sequence>SGSGMGLGLMGVIRELDHVKQLHADAQATIERQRKEIDYLKTSLARYQEEGPPLPPRVDSASPLPPIHDSDESPSRLGTADLWNEIRRLEDVVSEMRRTNQSGGGYGGGDATDGGEFGEEDLVRVEKALAELRSPPEKSKTVVSAAPPPPPPGGMGGPPPPPPPGASGGAPPPPPGFVVGRNLNILKTNRPMKPLPWAKIPGHAANGTIWAGVAEEAYSEESAKPVLDEHELADLFAKDESNSPQSMSPETKKEAKKIISLIERKRAQNMGIMLGGLRLSYPTIRVAIVNLDDRLLSVERLQRLRQWAPTEEECDIVRAWEGQVDELGAAEKYIREVMDIPRLAQRLDCMVFWKTFEEEMEEVVPDLDTLLAATEQVRSSKRLRALLQNVLLLGNYLNGTSFRGDAIGFRVDALLALKDTRAAAGNKYMVPTLLHYFAKKVQDSEPDALRFMAELPTVELAARVCIPALFQSIRQLRAGVEAVKAELSELNRLGLPKDPRDKFVDIMQNFRLAADIRLKDAEERAAVAEKNLHDMMRFFGEDPADRGNAPEEFFGIFVAFDKVLQKARKDNEVAERKLKQLAEEEAIRNAQALTDLKNNLLASIGEAGLVVGDELQPMPKFLGGGKARLKPVAGALPFSK</sequence>
<dbReference type="Gene3D" id="1.20.58.2220">
    <property type="entry name" value="Formin, FH2 domain"/>
    <property type="match status" value="1"/>
</dbReference>
<dbReference type="InterPro" id="IPR051425">
    <property type="entry name" value="Formin_Homology"/>
</dbReference>
<feature type="coiled-coil region" evidence="1">
    <location>
        <begin position="473"/>
        <end position="538"/>
    </location>
</feature>
<evidence type="ECO:0000313" key="5">
    <source>
        <dbReference type="Proteomes" id="UP001212841"/>
    </source>
</evidence>
<proteinExistence type="predicted"/>
<dbReference type="InterPro" id="IPR015425">
    <property type="entry name" value="FH2_Formin"/>
</dbReference>
<reference evidence="4" key="1">
    <citation type="submission" date="2020-05" db="EMBL/GenBank/DDBJ databases">
        <title>Phylogenomic resolution of chytrid fungi.</title>
        <authorList>
            <person name="Stajich J.E."/>
            <person name="Amses K."/>
            <person name="Simmons R."/>
            <person name="Seto K."/>
            <person name="Myers J."/>
            <person name="Bonds A."/>
            <person name="Quandt C.A."/>
            <person name="Barry K."/>
            <person name="Liu P."/>
            <person name="Grigoriev I."/>
            <person name="Longcore J.E."/>
            <person name="James T.Y."/>
        </authorList>
    </citation>
    <scope>NUCLEOTIDE SEQUENCE</scope>
    <source>
        <strain evidence="4">JEL0318</strain>
    </source>
</reference>
<dbReference type="PROSITE" id="PS51444">
    <property type="entry name" value="FH2"/>
    <property type="match status" value="1"/>
</dbReference>
<accession>A0AAD5S0L4</accession>
<feature type="domain" description="FH2" evidence="3">
    <location>
        <begin position="182"/>
        <end position="590"/>
    </location>
</feature>
<feature type="region of interest" description="Disordered" evidence="2">
    <location>
        <begin position="132"/>
        <end position="180"/>
    </location>
</feature>
<protein>
    <recommendedName>
        <fullName evidence="3">FH2 domain-containing protein</fullName>
    </recommendedName>
</protein>
<feature type="compositionally biased region" description="Gly residues" evidence="2">
    <location>
        <begin position="102"/>
        <end position="112"/>
    </location>
</feature>
<gene>
    <name evidence="4" type="ORF">HK097_005432</name>
</gene>
<keyword evidence="5" id="KW-1185">Reference proteome</keyword>
<feature type="non-terminal residue" evidence="4">
    <location>
        <position position="1"/>
    </location>
</feature>
<feature type="region of interest" description="Disordered" evidence="2">
    <location>
        <begin position="97"/>
        <end position="117"/>
    </location>
</feature>
<feature type="non-terminal residue" evidence="4">
    <location>
        <position position="640"/>
    </location>
</feature>
<dbReference type="Pfam" id="PF02181">
    <property type="entry name" value="FH2"/>
    <property type="match status" value="1"/>
</dbReference>
<evidence type="ECO:0000256" key="2">
    <source>
        <dbReference type="SAM" id="MobiDB-lite"/>
    </source>
</evidence>
<dbReference type="PANTHER" id="PTHR45725:SF1">
    <property type="entry name" value="DISHEVELLED ASSOCIATED ACTIVATOR OF MORPHOGENESIS, ISOFORM D"/>
    <property type="match status" value="1"/>
</dbReference>
<dbReference type="AlphaFoldDB" id="A0AAD5S0L4"/>
<feature type="region of interest" description="Disordered" evidence="2">
    <location>
        <begin position="47"/>
        <end position="79"/>
    </location>
</feature>
<keyword evidence="1" id="KW-0175">Coiled coil</keyword>
<dbReference type="SMART" id="SM00498">
    <property type="entry name" value="FH2"/>
    <property type="match status" value="1"/>
</dbReference>
<name>A0AAD5S0L4_9FUNG</name>
<dbReference type="PANTHER" id="PTHR45725">
    <property type="entry name" value="FORMIN HOMOLOGY 2 FAMILY MEMBER"/>
    <property type="match status" value="1"/>
</dbReference>
<evidence type="ECO:0000313" key="4">
    <source>
        <dbReference type="EMBL" id="KAJ3031590.1"/>
    </source>
</evidence>
<dbReference type="EMBL" id="JADGJD010002547">
    <property type="protein sequence ID" value="KAJ3031590.1"/>
    <property type="molecule type" value="Genomic_DNA"/>
</dbReference>
<evidence type="ECO:0000256" key="1">
    <source>
        <dbReference type="SAM" id="Coils"/>
    </source>
</evidence>
<dbReference type="SUPFAM" id="SSF101447">
    <property type="entry name" value="Formin homology 2 domain (FH2 domain)"/>
    <property type="match status" value="1"/>
</dbReference>
<dbReference type="InterPro" id="IPR042201">
    <property type="entry name" value="FH2_Formin_sf"/>
</dbReference>